<sequence length="137" mass="15234">MDKDTLKFPSPKQDRRRRYDPAWKQRLVEACSEPGVSVSRLALQHGVNANLVRKWIKNARHVSVSSTSAFVPVQITAVSGKFDIEMPNAGNEEPARRAHGTRSPSKVSASLPNGVMLSLEWLASGERAFCQHHSILF</sequence>
<feature type="region of interest" description="Disordered" evidence="1">
    <location>
        <begin position="87"/>
        <end position="107"/>
    </location>
</feature>
<dbReference type="GO" id="GO:0004803">
    <property type="term" value="F:transposase activity"/>
    <property type="evidence" value="ECO:0007669"/>
    <property type="project" value="InterPro"/>
</dbReference>
<dbReference type="GO" id="GO:0003677">
    <property type="term" value="F:DNA binding"/>
    <property type="evidence" value="ECO:0007669"/>
    <property type="project" value="InterPro"/>
</dbReference>
<dbReference type="RefSeq" id="WP_320203958.1">
    <property type="nucleotide sequence ID" value="NZ_CP192783.1"/>
</dbReference>
<organism evidence="2">
    <name type="scientific">Agrobacterium rosae</name>
    <dbReference type="NCBI Taxonomy" id="1972867"/>
    <lineage>
        <taxon>Bacteria</taxon>
        <taxon>Pseudomonadati</taxon>
        <taxon>Pseudomonadota</taxon>
        <taxon>Alphaproteobacteria</taxon>
        <taxon>Hyphomicrobiales</taxon>
        <taxon>Rhizobiaceae</taxon>
        <taxon>Rhizobium/Agrobacterium group</taxon>
        <taxon>Agrobacterium</taxon>
    </lineage>
</organism>
<dbReference type="Pfam" id="PF01527">
    <property type="entry name" value="HTH_Tnp_1"/>
    <property type="match status" value="1"/>
</dbReference>
<proteinExistence type="predicted"/>
<dbReference type="InterPro" id="IPR002514">
    <property type="entry name" value="Transposase_8"/>
</dbReference>
<reference evidence="2" key="1">
    <citation type="journal article" date="2023" name="Phytobiomes J">
        <title>Deciphering the key players within the bacterial microbiota associated with aerial crown gall tumors on rhododendron: Insights into the gallobiome.</title>
        <authorList>
            <person name="Kuzmanovic N."/>
            <person name="Nesme J."/>
            <person name="Wolf J."/>
            <person name="Neumann-Schaal M."/>
            <person name="Petersen J."/>
            <person name="Fernandez-Gnecco G."/>
            <person name="Sproeer C."/>
            <person name="Bunk B."/>
            <person name="Overmann J."/>
            <person name="Sorensen S.J."/>
            <person name="Idczak E."/>
            <person name="Smalla K."/>
        </authorList>
    </citation>
    <scope>NUCLEOTIDE SEQUENCE</scope>
    <source>
        <strain evidence="2">Rho-11.1</strain>
    </source>
</reference>
<dbReference type="EMBL" id="JAVRAF010000038">
    <property type="protein sequence ID" value="MDX8305931.1"/>
    <property type="molecule type" value="Genomic_DNA"/>
</dbReference>
<dbReference type="NCBIfam" id="NF047595">
    <property type="entry name" value="IS66_ISRel24_TnpA"/>
    <property type="match status" value="1"/>
</dbReference>
<evidence type="ECO:0000313" key="2">
    <source>
        <dbReference type="EMBL" id="MDX8305931.1"/>
    </source>
</evidence>
<name>A0AAW9FJN1_9HYPH</name>
<dbReference type="SUPFAM" id="SSF46689">
    <property type="entry name" value="Homeodomain-like"/>
    <property type="match status" value="1"/>
</dbReference>
<comment type="caution">
    <text evidence="2">The sequence shown here is derived from an EMBL/GenBank/DDBJ whole genome shotgun (WGS) entry which is preliminary data.</text>
</comment>
<gene>
    <name evidence="2" type="ORF">RMR22_27325</name>
</gene>
<dbReference type="InterPro" id="IPR009057">
    <property type="entry name" value="Homeodomain-like_sf"/>
</dbReference>
<dbReference type="AlphaFoldDB" id="A0AAW9FJN1"/>
<protein>
    <submittedName>
        <fullName evidence="2">Transposase</fullName>
    </submittedName>
</protein>
<evidence type="ECO:0000256" key="1">
    <source>
        <dbReference type="SAM" id="MobiDB-lite"/>
    </source>
</evidence>
<dbReference type="GO" id="GO:0006313">
    <property type="term" value="P:DNA transposition"/>
    <property type="evidence" value="ECO:0007669"/>
    <property type="project" value="InterPro"/>
</dbReference>
<accession>A0AAW9FJN1</accession>